<keyword evidence="4" id="KW-1185">Reference proteome</keyword>
<feature type="transmembrane region" description="Helical" evidence="2">
    <location>
        <begin position="25"/>
        <end position="45"/>
    </location>
</feature>
<evidence type="ECO:0000313" key="3">
    <source>
        <dbReference type="EMBL" id="MDP5228163.1"/>
    </source>
</evidence>
<feature type="transmembrane region" description="Helical" evidence="2">
    <location>
        <begin position="82"/>
        <end position="102"/>
    </location>
</feature>
<organism evidence="3 4">
    <name type="scientific">Arthrobacter horti</name>
    <dbReference type="NCBI Taxonomy" id="3068273"/>
    <lineage>
        <taxon>Bacteria</taxon>
        <taxon>Bacillati</taxon>
        <taxon>Actinomycetota</taxon>
        <taxon>Actinomycetes</taxon>
        <taxon>Micrococcales</taxon>
        <taxon>Micrococcaceae</taxon>
        <taxon>Arthrobacter</taxon>
    </lineage>
</organism>
<comment type="caution">
    <text evidence="3">The sequence shown here is derived from an EMBL/GenBank/DDBJ whole genome shotgun (WGS) entry which is preliminary data.</text>
</comment>
<keyword evidence="2" id="KW-0472">Membrane</keyword>
<feature type="transmembrane region" description="Helical" evidence="2">
    <location>
        <begin position="51"/>
        <end position="70"/>
    </location>
</feature>
<reference evidence="3 4" key="1">
    <citation type="submission" date="2023-08" db="EMBL/GenBank/DDBJ databases">
        <title>Arthrobacter horti sp. nov., isolated from forest soil.</title>
        <authorList>
            <person name="Park M."/>
        </authorList>
    </citation>
    <scope>NUCLEOTIDE SEQUENCE [LARGE SCALE GENOMIC DNA]</scope>
    <source>
        <strain evidence="3 4">YJM1</strain>
    </source>
</reference>
<accession>A0ABT9IRG8</accession>
<keyword evidence="2" id="KW-0812">Transmembrane</keyword>
<evidence type="ECO:0000256" key="2">
    <source>
        <dbReference type="SAM" id="Phobius"/>
    </source>
</evidence>
<evidence type="ECO:0000256" key="1">
    <source>
        <dbReference type="SAM" id="MobiDB-lite"/>
    </source>
</evidence>
<protein>
    <submittedName>
        <fullName evidence="3">Uncharacterized protein</fullName>
    </submittedName>
</protein>
<gene>
    <name evidence="3" type="ORF">Q9R02_13440</name>
</gene>
<proteinExistence type="predicted"/>
<keyword evidence="2" id="KW-1133">Transmembrane helix</keyword>
<dbReference type="Proteomes" id="UP001232725">
    <property type="component" value="Unassembled WGS sequence"/>
</dbReference>
<sequence length="168" mass="18167">MPAWQPEVRAPARVSSPSSTGDPGLAGGTLLALGTVPLGVLAWALLWNAHVISSVVAFAVSLLAAQLYIIGSRHRVTRTGAWVVMAITVLTMALSFLAGMWLDMIDVVGGHPFAWIGSSGPWEELSWNLSENREYQNEIIQNLWSSLLFGGLGCFFTLRRLFAATKGR</sequence>
<name>A0ABT9IRG8_9MICC</name>
<evidence type="ECO:0000313" key="4">
    <source>
        <dbReference type="Proteomes" id="UP001232725"/>
    </source>
</evidence>
<dbReference type="RefSeq" id="WP_305997211.1">
    <property type="nucleotide sequence ID" value="NZ_JAVALS010000011.1"/>
</dbReference>
<feature type="transmembrane region" description="Helical" evidence="2">
    <location>
        <begin position="139"/>
        <end position="158"/>
    </location>
</feature>
<dbReference type="EMBL" id="JAVALS010000011">
    <property type="protein sequence ID" value="MDP5228163.1"/>
    <property type="molecule type" value="Genomic_DNA"/>
</dbReference>
<feature type="region of interest" description="Disordered" evidence="1">
    <location>
        <begin position="1"/>
        <end position="22"/>
    </location>
</feature>